<evidence type="ECO:0000259" key="1">
    <source>
        <dbReference type="PROSITE" id="PS50801"/>
    </source>
</evidence>
<dbReference type="InterPro" id="IPR058548">
    <property type="entry name" value="MlaB-like_STAS"/>
</dbReference>
<dbReference type="eggNOG" id="COG1366">
    <property type="taxonomic scope" value="Bacteria"/>
</dbReference>
<dbReference type="InterPro" id="IPR036513">
    <property type="entry name" value="STAS_dom_sf"/>
</dbReference>
<dbReference type="OrthoDB" id="5471818at2"/>
<protein>
    <recommendedName>
        <fullName evidence="1">STAS domain-containing protein</fullName>
    </recommendedName>
</protein>
<dbReference type="HOGENOM" id="CLU_2154299_0_0_7"/>
<accession>A8ZVX1</accession>
<dbReference type="Proteomes" id="UP000008561">
    <property type="component" value="Chromosome"/>
</dbReference>
<gene>
    <name evidence="2" type="ordered locus">Dole_0870</name>
</gene>
<proteinExistence type="predicted"/>
<sequence length="111" mass="11921">MGKIVLHGDCLVNRAEELHQLFCHLLKQSDDQVAVDMSAVGRCDVSFFQVICSAARSFAQRDKHLALDAPPPAAFSRQLEKSGMASACRKCDCGSCLFKASSDAMQAGDVG</sequence>
<dbReference type="STRING" id="96561.Dole_0870"/>
<dbReference type="InterPro" id="IPR002645">
    <property type="entry name" value="STAS_dom"/>
</dbReference>
<evidence type="ECO:0000313" key="3">
    <source>
        <dbReference type="Proteomes" id="UP000008561"/>
    </source>
</evidence>
<reference evidence="2 3" key="1">
    <citation type="submission" date="2007-10" db="EMBL/GenBank/DDBJ databases">
        <title>Complete sequence of Desulfococcus oleovorans Hxd3.</title>
        <authorList>
            <consortium name="US DOE Joint Genome Institute"/>
            <person name="Copeland A."/>
            <person name="Lucas S."/>
            <person name="Lapidus A."/>
            <person name="Barry K."/>
            <person name="Glavina del Rio T."/>
            <person name="Dalin E."/>
            <person name="Tice H."/>
            <person name="Pitluck S."/>
            <person name="Kiss H."/>
            <person name="Brettin T."/>
            <person name="Bruce D."/>
            <person name="Detter J.C."/>
            <person name="Han C."/>
            <person name="Schmutz J."/>
            <person name="Larimer F."/>
            <person name="Land M."/>
            <person name="Hauser L."/>
            <person name="Kyrpides N."/>
            <person name="Kim E."/>
            <person name="Wawrik B."/>
            <person name="Richardson P."/>
        </authorList>
    </citation>
    <scope>NUCLEOTIDE SEQUENCE [LARGE SCALE GENOMIC DNA]</scope>
    <source>
        <strain evidence="3">DSM 6200 / JCM 39069 / Hxd3</strain>
    </source>
</reference>
<dbReference type="Gene3D" id="3.30.750.24">
    <property type="entry name" value="STAS domain"/>
    <property type="match status" value="1"/>
</dbReference>
<dbReference type="SUPFAM" id="SSF52091">
    <property type="entry name" value="SpoIIaa-like"/>
    <property type="match status" value="1"/>
</dbReference>
<dbReference type="KEGG" id="dol:Dole_0870"/>
<dbReference type="Pfam" id="PF13466">
    <property type="entry name" value="STAS_2"/>
    <property type="match status" value="1"/>
</dbReference>
<organism evidence="2 3">
    <name type="scientific">Desulfosudis oleivorans (strain DSM 6200 / JCM 39069 / Hxd3)</name>
    <name type="common">Desulfococcus oleovorans</name>
    <dbReference type="NCBI Taxonomy" id="96561"/>
    <lineage>
        <taxon>Bacteria</taxon>
        <taxon>Pseudomonadati</taxon>
        <taxon>Thermodesulfobacteriota</taxon>
        <taxon>Desulfobacteria</taxon>
        <taxon>Desulfobacterales</taxon>
        <taxon>Desulfosudaceae</taxon>
        <taxon>Desulfosudis</taxon>
    </lineage>
</organism>
<dbReference type="AlphaFoldDB" id="A8ZVX1"/>
<name>A8ZVX1_DESOH</name>
<dbReference type="RefSeq" id="WP_012174298.1">
    <property type="nucleotide sequence ID" value="NC_009943.1"/>
</dbReference>
<dbReference type="EMBL" id="CP000859">
    <property type="protein sequence ID" value="ABW66680.1"/>
    <property type="molecule type" value="Genomic_DNA"/>
</dbReference>
<keyword evidence="3" id="KW-1185">Reference proteome</keyword>
<feature type="domain" description="STAS" evidence="1">
    <location>
        <begin position="1"/>
        <end position="108"/>
    </location>
</feature>
<dbReference type="PROSITE" id="PS50801">
    <property type="entry name" value="STAS"/>
    <property type="match status" value="1"/>
</dbReference>
<evidence type="ECO:0000313" key="2">
    <source>
        <dbReference type="EMBL" id="ABW66680.1"/>
    </source>
</evidence>